<dbReference type="EMBL" id="QYRN01000006">
    <property type="protein sequence ID" value="RIY00187.1"/>
    <property type="molecule type" value="Genomic_DNA"/>
</dbReference>
<name>A0A3A1WLE2_9HYPH</name>
<dbReference type="Pfam" id="PF00717">
    <property type="entry name" value="Peptidase_S24"/>
    <property type="match status" value="1"/>
</dbReference>
<dbReference type="GO" id="GO:0003677">
    <property type="term" value="F:DNA binding"/>
    <property type="evidence" value="ECO:0007669"/>
    <property type="project" value="InterPro"/>
</dbReference>
<keyword evidence="3" id="KW-1185">Reference proteome</keyword>
<dbReference type="RefSeq" id="WP_119540497.1">
    <property type="nucleotide sequence ID" value="NZ_QYRN01000006.1"/>
</dbReference>
<dbReference type="AlphaFoldDB" id="A0A3A1WLE2"/>
<sequence length="249" mass="27230">MLTEVKGYVPLDGIFPLCDDGEMSDPITDRIFARLEELGMSPTEASREAGLNHGYLRDLKRKGAKPSYEKIGKLAAVLGLSTEALTTGDSGTKTERARGPIVELTPIVGIIEAGNFRDVSIQSQDDDHPRIPVPQNDLFPNLSQYVLEVRGDSMNKLVLEGTYVVCVPFMQTRLSPRPGMVVHVERSMADGQLIETTLKEIEAGEDGLLLVPRSSNAAHKPIPMDGGEATTIEVKGLVVSLWKPLPKRW</sequence>
<organism evidence="2 3">
    <name type="scientific">Aureimonas flava</name>
    <dbReference type="NCBI Taxonomy" id="2320271"/>
    <lineage>
        <taxon>Bacteria</taxon>
        <taxon>Pseudomonadati</taxon>
        <taxon>Pseudomonadota</taxon>
        <taxon>Alphaproteobacteria</taxon>
        <taxon>Hyphomicrobiales</taxon>
        <taxon>Aurantimonadaceae</taxon>
        <taxon>Aureimonas</taxon>
    </lineage>
</organism>
<dbReference type="InterPro" id="IPR036286">
    <property type="entry name" value="LexA/Signal_pep-like_sf"/>
</dbReference>
<evidence type="ECO:0000313" key="2">
    <source>
        <dbReference type="EMBL" id="RIY00187.1"/>
    </source>
</evidence>
<dbReference type="Proteomes" id="UP000265750">
    <property type="component" value="Unassembled WGS sequence"/>
</dbReference>
<evidence type="ECO:0000259" key="1">
    <source>
        <dbReference type="PROSITE" id="PS50943"/>
    </source>
</evidence>
<gene>
    <name evidence="2" type="ORF">D3218_12935</name>
</gene>
<dbReference type="InterPro" id="IPR010982">
    <property type="entry name" value="Lambda_DNA-bd_dom_sf"/>
</dbReference>
<evidence type="ECO:0000313" key="3">
    <source>
        <dbReference type="Proteomes" id="UP000265750"/>
    </source>
</evidence>
<dbReference type="CDD" id="cd06529">
    <property type="entry name" value="S24_LexA-like"/>
    <property type="match status" value="1"/>
</dbReference>
<dbReference type="InterPro" id="IPR039418">
    <property type="entry name" value="LexA-like"/>
</dbReference>
<feature type="domain" description="HTH cro/C1-type" evidence="1">
    <location>
        <begin position="36"/>
        <end position="85"/>
    </location>
</feature>
<dbReference type="SUPFAM" id="SSF51306">
    <property type="entry name" value="LexA/Signal peptidase"/>
    <property type="match status" value="1"/>
</dbReference>
<reference evidence="3" key="1">
    <citation type="submission" date="2018-09" db="EMBL/GenBank/DDBJ databases">
        <authorList>
            <person name="Tuo L."/>
        </authorList>
    </citation>
    <scope>NUCLEOTIDE SEQUENCE [LARGE SCALE GENOMIC DNA]</scope>
    <source>
        <strain evidence="3">M2BS4Y-1</strain>
    </source>
</reference>
<dbReference type="Pfam" id="PF01381">
    <property type="entry name" value="HTH_3"/>
    <property type="match status" value="1"/>
</dbReference>
<dbReference type="PROSITE" id="PS50943">
    <property type="entry name" value="HTH_CROC1"/>
    <property type="match status" value="1"/>
</dbReference>
<accession>A0A3A1WLE2</accession>
<comment type="caution">
    <text evidence="2">The sequence shown here is derived from an EMBL/GenBank/DDBJ whole genome shotgun (WGS) entry which is preliminary data.</text>
</comment>
<dbReference type="OrthoDB" id="7363968at2"/>
<dbReference type="SMART" id="SM00530">
    <property type="entry name" value="HTH_XRE"/>
    <property type="match status" value="1"/>
</dbReference>
<dbReference type="SUPFAM" id="SSF47413">
    <property type="entry name" value="lambda repressor-like DNA-binding domains"/>
    <property type="match status" value="1"/>
</dbReference>
<dbReference type="InterPro" id="IPR001387">
    <property type="entry name" value="Cro/C1-type_HTH"/>
</dbReference>
<dbReference type="CDD" id="cd00093">
    <property type="entry name" value="HTH_XRE"/>
    <property type="match status" value="1"/>
</dbReference>
<dbReference type="Gene3D" id="1.10.260.40">
    <property type="entry name" value="lambda repressor-like DNA-binding domains"/>
    <property type="match status" value="1"/>
</dbReference>
<dbReference type="InterPro" id="IPR015927">
    <property type="entry name" value="Peptidase_S24_S26A/B/C"/>
</dbReference>
<proteinExistence type="predicted"/>
<dbReference type="Gene3D" id="2.10.109.10">
    <property type="entry name" value="Umud Fragment, subunit A"/>
    <property type="match status" value="1"/>
</dbReference>
<protein>
    <submittedName>
        <fullName evidence="2">Helix-turn-helix domain-containing protein</fullName>
    </submittedName>
</protein>